<keyword evidence="1" id="KW-1133">Transmembrane helix</keyword>
<dbReference type="EMBL" id="PYSV01000030">
    <property type="protein sequence ID" value="PTA66474.1"/>
    <property type="molecule type" value="Genomic_DNA"/>
</dbReference>
<organism evidence="2 3">
    <name type="scientific">Deinococcus arcticus</name>
    <dbReference type="NCBI Taxonomy" id="2136176"/>
    <lineage>
        <taxon>Bacteria</taxon>
        <taxon>Thermotogati</taxon>
        <taxon>Deinococcota</taxon>
        <taxon>Deinococci</taxon>
        <taxon>Deinococcales</taxon>
        <taxon>Deinococcaceae</taxon>
        <taxon>Deinococcus</taxon>
    </lineage>
</organism>
<keyword evidence="3" id="KW-1185">Reference proteome</keyword>
<feature type="transmembrane region" description="Helical" evidence="1">
    <location>
        <begin position="128"/>
        <end position="146"/>
    </location>
</feature>
<accession>A0A2T3W3V6</accession>
<evidence type="ECO:0000313" key="2">
    <source>
        <dbReference type="EMBL" id="PTA66474.1"/>
    </source>
</evidence>
<feature type="transmembrane region" description="Helical" evidence="1">
    <location>
        <begin position="34"/>
        <end position="59"/>
    </location>
</feature>
<evidence type="ECO:0000313" key="3">
    <source>
        <dbReference type="Proteomes" id="UP000240317"/>
    </source>
</evidence>
<dbReference type="AlphaFoldDB" id="A0A2T3W3V6"/>
<sequence>MMGRMGSGLSSLVLAWSRHARGWARLSMKTKRRVSVYMCLGTVVVLAFTGLVIMASLGMGLLGGPAAMEVMWRELTGEPWALIVTGLMALCGVWQIWAWGSHLPVAPVSSVVFAGLLLMPWREGAPWVLLLLAPAMWLSVQAWRLGKRPGPA</sequence>
<name>A0A2T3W3V6_9DEIO</name>
<evidence type="ECO:0000256" key="1">
    <source>
        <dbReference type="SAM" id="Phobius"/>
    </source>
</evidence>
<dbReference type="Proteomes" id="UP000240317">
    <property type="component" value="Unassembled WGS sequence"/>
</dbReference>
<proteinExistence type="predicted"/>
<feature type="transmembrane region" description="Helical" evidence="1">
    <location>
        <begin position="103"/>
        <end position="121"/>
    </location>
</feature>
<reference evidence="2 3" key="1">
    <citation type="submission" date="2018-03" db="EMBL/GenBank/DDBJ databases">
        <title>Draft genome of Deinococcus sp. OD32.</title>
        <authorList>
            <person name="Wang X.-P."/>
            <person name="Du Z.-J."/>
        </authorList>
    </citation>
    <scope>NUCLEOTIDE SEQUENCE [LARGE SCALE GENOMIC DNA]</scope>
    <source>
        <strain evidence="2 3">OD32</strain>
    </source>
</reference>
<gene>
    <name evidence="2" type="ORF">C8263_17720</name>
</gene>
<keyword evidence="1" id="KW-0472">Membrane</keyword>
<comment type="caution">
    <text evidence="2">The sequence shown here is derived from an EMBL/GenBank/DDBJ whole genome shotgun (WGS) entry which is preliminary data.</text>
</comment>
<protein>
    <submittedName>
        <fullName evidence="2">Uncharacterized protein</fullName>
    </submittedName>
</protein>
<keyword evidence="1" id="KW-0812">Transmembrane</keyword>